<evidence type="ECO:0000259" key="15">
    <source>
        <dbReference type="PROSITE" id="PS51473"/>
    </source>
</evidence>
<feature type="domain" description="Gnk2-homologous" evidence="15">
    <location>
        <begin position="149"/>
        <end position="248"/>
    </location>
</feature>
<dbReference type="Proteomes" id="UP000796880">
    <property type="component" value="Unassembled WGS sequence"/>
</dbReference>
<accession>A0A8K0E5Z5</accession>
<keyword evidence="11" id="KW-1015">Disulfide bond</keyword>
<dbReference type="FunFam" id="3.30.430.20:FF:000001">
    <property type="entry name" value="cysteine-rich repeat secretory protein 3"/>
    <property type="match status" value="1"/>
</dbReference>
<dbReference type="InterPro" id="IPR051378">
    <property type="entry name" value="Cell2Cell_Antifungal"/>
</dbReference>
<evidence type="ECO:0000256" key="2">
    <source>
        <dbReference type="ARBA" id="ARBA00022448"/>
    </source>
</evidence>
<dbReference type="GO" id="GO:0005886">
    <property type="term" value="C:plasma membrane"/>
    <property type="evidence" value="ECO:0007669"/>
    <property type="project" value="UniProtKB-SubCell"/>
</dbReference>
<dbReference type="InterPro" id="IPR038408">
    <property type="entry name" value="GNK2_sf"/>
</dbReference>
<proteinExistence type="inferred from homology"/>
<evidence type="ECO:0000256" key="8">
    <source>
        <dbReference type="ARBA" id="ARBA00022949"/>
    </source>
</evidence>
<gene>
    <name evidence="16" type="ORF">FNV43_RR18288</name>
</gene>
<keyword evidence="7" id="KW-0677">Repeat</keyword>
<dbReference type="PANTHER" id="PTHR32080:SF2">
    <property type="entry name" value="PLASMODESMATA-LOCATED PROTEIN 8"/>
    <property type="match status" value="1"/>
</dbReference>
<keyword evidence="5 14" id="KW-0812">Transmembrane</keyword>
<keyword evidence="2" id="KW-0813">Transport</keyword>
<reference evidence="16" key="1">
    <citation type="submission" date="2020-03" db="EMBL/GenBank/DDBJ databases">
        <title>A high-quality chromosome-level genome assembly of a woody plant with both climbing and erect habits, Rhamnella rubrinervis.</title>
        <authorList>
            <person name="Lu Z."/>
            <person name="Yang Y."/>
            <person name="Zhu X."/>
            <person name="Sun Y."/>
        </authorList>
    </citation>
    <scope>NUCLEOTIDE SEQUENCE</scope>
    <source>
        <strain evidence="16">BYM</strain>
        <tissue evidence="16">Leaf</tissue>
    </source>
</reference>
<dbReference type="Pfam" id="PF01657">
    <property type="entry name" value="Stress-antifung"/>
    <property type="match status" value="2"/>
</dbReference>
<evidence type="ECO:0000256" key="7">
    <source>
        <dbReference type="ARBA" id="ARBA00022737"/>
    </source>
</evidence>
<protein>
    <recommendedName>
        <fullName evidence="15">Gnk2-homologous domain-containing protein</fullName>
    </recommendedName>
</protein>
<keyword evidence="8" id="KW-0965">Cell junction</keyword>
<dbReference type="EMBL" id="VOIH02000008">
    <property type="protein sequence ID" value="KAF3440010.1"/>
    <property type="molecule type" value="Genomic_DNA"/>
</dbReference>
<feature type="transmembrane region" description="Helical" evidence="14">
    <location>
        <begin position="266"/>
        <end position="286"/>
    </location>
</feature>
<dbReference type="OrthoDB" id="1097929at2759"/>
<evidence type="ECO:0000256" key="14">
    <source>
        <dbReference type="SAM" id="Phobius"/>
    </source>
</evidence>
<comment type="subcellular location">
    <subcellularLocation>
        <location evidence="12">Cell junction</location>
        <location evidence="12">Plasmodesma</location>
    </subcellularLocation>
    <subcellularLocation>
        <location evidence="1">Cell membrane</location>
        <topology evidence="1">Single-pass type I membrane protein</topology>
    </subcellularLocation>
</comment>
<dbReference type="Gene3D" id="3.30.430.20">
    <property type="entry name" value="Gnk2 domain, C-X8-C-X2-C motif"/>
    <property type="match status" value="2"/>
</dbReference>
<keyword evidence="9 14" id="KW-1133">Transmembrane helix</keyword>
<evidence type="ECO:0000256" key="11">
    <source>
        <dbReference type="ARBA" id="ARBA00023157"/>
    </source>
</evidence>
<keyword evidence="10 14" id="KW-0472">Membrane</keyword>
<dbReference type="AlphaFoldDB" id="A0A8K0E5Z5"/>
<evidence type="ECO:0000313" key="16">
    <source>
        <dbReference type="EMBL" id="KAF3440010.1"/>
    </source>
</evidence>
<name>A0A8K0E5Z5_9ROSA</name>
<dbReference type="InterPro" id="IPR002902">
    <property type="entry name" value="GNK2"/>
</dbReference>
<sequence length="357" mass="39419">MRRSLQLHYSTHDTILALRLSSVFFLFSSLLASHGYPVKAHIFIYAGCSQEKYQPSSPFEANLNSFLSSVVSSSSQVSYNSFSLGNGSSSPSEGTVYGLYQCRGDLKTIDCSKCIESAVNQISLVCPYSYGASLQLEGCYVRYEHIDFLGKIDTSLRYKKCSRSVSNDVEFFRRRDDVLADLQSSIGFRVSSSGLVEGFAQCIGDMSPTDCSSCLADAVGKLKSLCGSAAAADVFLAQCYARYWASGYYYSLSSDSSNEDQVGKTVAIIVGVLAGLAVLIVLLSFCRKAMGKILLNYHLQLHKFRYHLQQLLSLNYACRLIEETEASLRQRRSTLSLATKLTKHFVISDEVNEPLCH</sequence>
<dbReference type="PROSITE" id="PS51473">
    <property type="entry name" value="GNK2"/>
    <property type="match status" value="2"/>
</dbReference>
<evidence type="ECO:0000256" key="9">
    <source>
        <dbReference type="ARBA" id="ARBA00022989"/>
    </source>
</evidence>
<evidence type="ECO:0000256" key="5">
    <source>
        <dbReference type="ARBA" id="ARBA00022692"/>
    </source>
</evidence>
<organism evidence="16 17">
    <name type="scientific">Rhamnella rubrinervis</name>
    <dbReference type="NCBI Taxonomy" id="2594499"/>
    <lineage>
        <taxon>Eukaryota</taxon>
        <taxon>Viridiplantae</taxon>
        <taxon>Streptophyta</taxon>
        <taxon>Embryophyta</taxon>
        <taxon>Tracheophyta</taxon>
        <taxon>Spermatophyta</taxon>
        <taxon>Magnoliopsida</taxon>
        <taxon>eudicotyledons</taxon>
        <taxon>Gunneridae</taxon>
        <taxon>Pentapetalae</taxon>
        <taxon>rosids</taxon>
        <taxon>fabids</taxon>
        <taxon>Rosales</taxon>
        <taxon>Rhamnaceae</taxon>
        <taxon>rhamnoid group</taxon>
        <taxon>Rhamneae</taxon>
        <taxon>Rhamnella</taxon>
    </lineage>
</organism>
<evidence type="ECO:0000256" key="10">
    <source>
        <dbReference type="ARBA" id="ARBA00023136"/>
    </source>
</evidence>
<comment type="caution">
    <text evidence="16">The sequence shown here is derived from an EMBL/GenBank/DDBJ whole genome shotgun (WGS) entry which is preliminary data.</text>
</comment>
<dbReference type="FunFam" id="3.30.430.20:FF:000011">
    <property type="entry name" value="Cysteine-rich repeat secretory protein 15"/>
    <property type="match status" value="1"/>
</dbReference>
<comment type="similarity">
    <text evidence="13">Belongs to the cysteine-rich repeat secretory protein family. Plasmodesmata-located proteins (PDLD) subfamily.</text>
</comment>
<evidence type="ECO:0000256" key="4">
    <source>
        <dbReference type="ARBA" id="ARBA00022581"/>
    </source>
</evidence>
<evidence type="ECO:0000256" key="1">
    <source>
        <dbReference type="ARBA" id="ARBA00004251"/>
    </source>
</evidence>
<keyword evidence="3" id="KW-1003">Cell membrane</keyword>
<evidence type="ECO:0000256" key="6">
    <source>
        <dbReference type="ARBA" id="ARBA00022729"/>
    </source>
</evidence>
<evidence type="ECO:0000313" key="17">
    <source>
        <dbReference type="Proteomes" id="UP000796880"/>
    </source>
</evidence>
<dbReference type="CDD" id="cd23509">
    <property type="entry name" value="Gnk2-like"/>
    <property type="match status" value="2"/>
</dbReference>
<dbReference type="PANTHER" id="PTHR32080">
    <property type="entry name" value="ANTIFUNGAL PROTEIN GINKBILOBIN-2-LIKE"/>
    <property type="match status" value="1"/>
</dbReference>
<dbReference type="GO" id="GO:0009506">
    <property type="term" value="C:plasmodesma"/>
    <property type="evidence" value="ECO:0007669"/>
    <property type="project" value="UniProtKB-SubCell"/>
</dbReference>
<keyword evidence="17" id="KW-1185">Reference proteome</keyword>
<feature type="domain" description="Gnk2-homologous" evidence="15">
    <location>
        <begin position="41"/>
        <end position="148"/>
    </location>
</feature>
<evidence type="ECO:0000256" key="12">
    <source>
        <dbReference type="ARBA" id="ARBA00024184"/>
    </source>
</evidence>
<keyword evidence="4" id="KW-0945">Host-virus interaction</keyword>
<evidence type="ECO:0000256" key="3">
    <source>
        <dbReference type="ARBA" id="ARBA00022475"/>
    </source>
</evidence>
<keyword evidence="6" id="KW-0732">Signal</keyword>
<evidence type="ECO:0000256" key="13">
    <source>
        <dbReference type="ARBA" id="ARBA00038393"/>
    </source>
</evidence>